<keyword evidence="2" id="KW-1185">Reference proteome</keyword>
<dbReference type="Proteomes" id="UP000235145">
    <property type="component" value="Unassembled WGS sequence"/>
</dbReference>
<proteinExistence type="predicted"/>
<accession>A0A9R1USA7</accession>
<organism evidence="1 2">
    <name type="scientific">Lactuca sativa</name>
    <name type="common">Garden lettuce</name>
    <dbReference type="NCBI Taxonomy" id="4236"/>
    <lineage>
        <taxon>Eukaryota</taxon>
        <taxon>Viridiplantae</taxon>
        <taxon>Streptophyta</taxon>
        <taxon>Embryophyta</taxon>
        <taxon>Tracheophyta</taxon>
        <taxon>Spermatophyta</taxon>
        <taxon>Magnoliopsida</taxon>
        <taxon>eudicotyledons</taxon>
        <taxon>Gunneridae</taxon>
        <taxon>Pentapetalae</taxon>
        <taxon>asterids</taxon>
        <taxon>campanulids</taxon>
        <taxon>Asterales</taxon>
        <taxon>Asteraceae</taxon>
        <taxon>Cichorioideae</taxon>
        <taxon>Cichorieae</taxon>
        <taxon>Lactucinae</taxon>
        <taxon>Lactuca</taxon>
    </lineage>
</organism>
<dbReference type="AlphaFoldDB" id="A0A9R1USA7"/>
<gene>
    <name evidence="1" type="ORF">LSAT_V11C800436050</name>
</gene>
<evidence type="ECO:0000313" key="1">
    <source>
        <dbReference type="EMBL" id="KAJ0191970.1"/>
    </source>
</evidence>
<reference evidence="1 2" key="1">
    <citation type="journal article" date="2017" name="Nat. Commun.">
        <title>Genome assembly with in vitro proximity ligation data and whole-genome triplication in lettuce.</title>
        <authorList>
            <person name="Reyes-Chin-Wo S."/>
            <person name="Wang Z."/>
            <person name="Yang X."/>
            <person name="Kozik A."/>
            <person name="Arikit S."/>
            <person name="Song C."/>
            <person name="Xia L."/>
            <person name="Froenicke L."/>
            <person name="Lavelle D.O."/>
            <person name="Truco M.J."/>
            <person name="Xia R."/>
            <person name="Zhu S."/>
            <person name="Xu C."/>
            <person name="Xu H."/>
            <person name="Xu X."/>
            <person name="Cox K."/>
            <person name="Korf I."/>
            <person name="Meyers B.C."/>
            <person name="Michelmore R.W."/>
        </authorList>
    </citation>
    <scope>NUCLEOTIDE SEQUENCE [LARGE SCALE GENOMIC DNA]</scope>
    <source>
        <strain evidence="2">cv. Salinas</strain>
        <tissue evidence="1">Seedlings</tissue>
    </source>
</reference>
<comment type="caution">
    <text evidence="1">The sequence shown here is derived from an EMBL/GenBank/DDBJ whole genome shotgun (WGS) entry which is preliminary data.</text>
</comment>
<dbReference type="EMBL" id="NBSK02000008">
    <property type="protein sequence ID" value="KAJ0191970.1"/>
    <property type="molecule type" value="Genomic_DNA"/>
</dbReference>
<name>A0A9R1USA7_LACSA</name>
<sequence>MSFDVMEKIIVDLAKISVVEAFRMKSMKLFFLEAEHEGKMMLEEASAMGQFDSTFVLGMMLMVEGRHRKHEALDMLNNAYHRAKGKWNLRAICSKVHLQLNREGMKHVHFHGFHRSCALHKMSNTRSRLSLDDLPLELLSRIFVVLGSESAKHIVSARLWGDPQVYRTACIDIFEGMGLTLLRKAADEDHLEAIYLHGMIYISRVSHQCDEGLQLLDAYFGWAFSDDGEYWGVVDSAKELLRAIDVVHRLTTNNVTFQCEDPRHSVKGALAIGYEKDEDQQRYCTPLVYATYYQFKNISFKPYLTNSNDHNNNPSIV</sequence>
<evidence type="ECO:0000313" key="2">
    <source>
        <dbReference type="Proteomes" id="UP000235145"/>
    </source>
</evidence>
<protein>
    <submittedName>
        <fullName evidence="1">Uncharacterized protein</fullName>
    </submittedName>
</protein>